<dbReference type="GO" id="GO:0006888">
    <property type="term" value="P:endoplasmic reticulum to Golgi vesicle-mediated transport"/>
    <property type="evidence" value="ECO:0007669"/>
    <property type="project" value="TreeGrafter"/>
</dbReference>
<dbReference type="OrthoDB" id="534815at2759"/>
<dbReference type="InterPro" id="IPR046362">
    <property type="entry name" value="Zw10/DSL1_C_sf"/>
</dbReference>
<proteinExistence type="predicted"/>
<dbReference type="Pfam" id="PF22766">
    <property type="entry name" value="ZW10_C2"/>
    <property type="match status" value="1"/>
</dbReference>
<protein>
    <recommendedName>
        <fullName evidence="1">ZW10 C-terminal helical domain-containing protein</fullName>
    </recommendedName>
</protein>
<dbReference type="GO" id="GO:1990423">
    <property type="term" value="C:RZZ complex"/>
    <property type="evidence" value="ECO:0007669"/>
    <property type="project" value="TreeGrafter"/>
</dbReference>
<dbReference type="AlphaFoldDB" id="A0A507QUG8"/>
<evidence type="ECO:0000259" key="1">
    <source>
        <dbReference type="Pfam" id="PF22766"/>
    </source>
</evidence>
<dbReference type="PANTHER" id="PTHR12205:SF0">
    <property type="entry name" value="CENTROMERE_KINETOCHORE PROTEIN ZW10 HOMOLOG"/>
    <property type="match status" value="1"/>
</dbReference>
<dbReference type="Proteomes" id="UP000319663">
    <property type="component" value="Unassembled WGS sequence"/>
</dbReference>
<dbReference type="PANTHER" id="PTHR12205">
    <property type="entry name" value="CENTROMERE/KINETOCHORE PROTEIN ZW10"/>
    <property type="match status" value="1"/>
</dbReference>
<dbReference type="GO" id="GO:0007094">
    <property type="term" value="P:mitotic spindle assembly checkpoint signaling"/>
    <property type="evidence" value="ECO:0007669"/>
    <property type="project" value="TreeGrafter"/>
</dbReference>
<evidence type="ECO:0000313" key="2">
    <source>
        <dbReference type="EMBL" id="TQB72838.1"/>
    </source>
</evidence>
<dbReference type="EMBL" id="VIFY01000055">
    <property type="protein sequence ID" value="TQB72838.1"/>
    <property type="molecule type" value="Genomic_DNA"/>
</dbReference>
<name>A0A507QUG8_MONPU</name>
<organism evidence="2 3">
    <name type="scientific">Monascus purpureus</name>
    <name type="common">Red mold</name>
    <name type="synonym">Monascus anka</name>
    <dbReference type="NCBI Taxonomy" id="5098"/>
    <lineage>
        <taxon>Eukaryota</taxon>
        <taxon>Fungi</taxon>
        <taxon>Dikarya</taxon>
        <taxon>Ascomycota</taxon>
        <taxon>Pezizomycotina</taxon>
        <taxon>Eurotiomycetes</taxon>
        <taxon>Eurotiomycetidae</taxon>
        <taxon>Eurotiales</taxon>
        <taxon>Aspergillaceae</taxon>
        <taxon>Monascus</taxon>
    </lineage>
</organism>
<dbReference type="Gene3D" id="1.10.357.150">
    <property type="match status" value="1"/>
</dbReference>
<keyword evidence="3" id="KW-1185">Reference proteome</keyword>
<sequence>MSQKTSEPEVCQTLLDFVSEGTYPGSENIAVSEFPPSVLSKELELISEARQQVEKEIGFQSRENTFDADGWMSQAKQLHADIERSRLTAREIVAQHEKTKPFELKVADAAAKVKLVQTEIAFNQAVTSTLEAVQKLCQQLDAGRVALSCGQVTAAIETVEEITKSLKKDSLFTNTNIMNILSKNIMGLRQEVAEYLRTRWNEQVRIDKDKRELQVRTIDGITLEETVAALLRLELFPSVNEKFQRDLTATIIDAIILPGVDGRSHGVRVGEFAINVDPEPSAAPVSEVLDRIVEVLGYLRCCLPTLILDLLSDSFVPKLSSDLISGWLSSAIPTDLSGLGEFEKTLNHVLQFTQTLESLGWHGEEELVSWVQQAPRLWLTRRRIHSLDQVRNVLAAKGGITRQVEKVETENVTQADQTLLHTTFDEWHAQWDNNKEEVTLREKYNITDIPDAVLAIVRQQIADAEALSQPTYSTSKVAPSGPGLLALPTLIIAMYKAIASSFYVLKLKSGQIYLYNDSQYLASQIRAIAEERQLTRLKPDIVSLEKFGKLAYMKEMQVQRTIVSDLLDGAQGFNRCSEQPFLGECENAVSATVDRIRDVYKEWQPILSYSALLQSIGSLLSTVLNKIIIDTEELGDIPEAQSKRLVLFCNKISTLEDLFMPEPVAGAEAVPMTAIYVPNWFKFQYLVNILESSLADIKYLWVEGELRLEFSADEVVDLIKALFAESDHRRKAIAEIRRTSRG</sequence>
<evidence type="ECO:0000313" key="3">
    <source>
        <dbReference type="Proteomes" id="UP000319663"/>
    </source>
</evidence>
<comment type="caution">
    <text evidence="2">The sequence shown here is derived from an EMBL/GenBank/DDBJ whole genome shotgun (WGS) entry which is preliminary data.</text>
</comment>
<gene>
    <name evidence="2" type="ORF">MPDQ_006400</name>
</gene>
<dbReference type="STRING" id="5098.A0A507QUG8"/>
<dbReference type="GO" id="GO:0005737">
    <property type="term" value="C:cytoplasm"/>
    <property type="evidence" value="ECO:0007669"/>
    <property type="project" value="GOC"/>
</dbReference>
<dbReference type="InterPro" id="IPR055148">
    <property type="entry name" value="ZW10_C_2"/>
</dbReference>
<dbReference type="FunFam" id="1.10.357.150:FF:000004">
    <property type="entry name" value="Centromere/kinetochore protein zw10 homolog"/>
    <property type="match status" value="1"/>
</dbReference>
<accession>A0A507QUG8</accession>
<reference evidence="2 3" key="1">
    <citation type="submission" date="2019-06" db="EMBL/GenBank/DDBJ databases">
        <title>Wine fermentation using esterase from Monascus purpureus.</title>
        <authorList>
            <person name="Geng C."/>
            <person name="Zhang Y."/>
        </authorList>
    </citation>
    <scope>NUCLEOTIDE SEQUENCE [LARGE SCALE GENOMIC DNA]</scope>
    <source>
        <strain evidence="2">HQ1</strain>
    </source>
</reference>
<feature type="domain" description="ZW10 C-terminal helical" evidence="1">
    <location>
        <begin position="588"/>
        <end position="736"/>
    </location>
</feature>